<feature type="domain" description="Peptidase C39-like" evidence="3">
    <location>
        <begin position="87"/>
        <end position="232"/>
    </location>
</feature>
<feature type="compositionally biased region" description="Low complexity" evidence="1">
    <location>
        <begin position="31"/>
        <end position="67"/>
    </location>
</feature>
<keyword evidence="2" id="KW-0732">Signal</keyword>
<name>A0A139N7R7_STRGN</name>
<reference evidence="4 5" key="1">
    <citation type="submission" date="2016-01" db="EMBL/GenBank/DDBJ databases">
        <title>Highly variable Streptococcus oralis are common among viridans streptococci isolated from primates.</title>
        <authorList>
            <person name="Denapaite D."/>
            <person name="Rieger M."/>
            <person name="Koendgen S."/>
            <person name="Brueckner R."/>
            <person name="Ochigava I."/>
            <person name="Kappeler P."/>
            <person name="Maetz-Rensing K."/>
            <person name="Leendertz F."/>
            <person name="Hakenbeck R."/>
        </authorList>
    </citation>
    <scope>NUCLEOTIDE SEQUENCE [LARGE SCALE GENOMIC DNA]</scope>
    <source>
        <strain evidence="4 5">DD07</strain>
    </source>
</reference>
<dbReference type="EMBL" id="LQRC01000136">
    <property type="protein sequence ID" value="KXT71942.1"/>
    <property type="molecule type" value="Genomic_DNA"/>
</dbReference>
<protein>
    <recommendedName>
        <fullName evidence="3">Peptidase C39-like domain-containing protein</fullName>
    </recommendedName>
</protein>
<evidence type="ECO:0000313" key="4">
    <source>
        <dbReference type="EMBL" id="KXT71942.1"/>
    </source>
</evidence>
<proteinExistence type="predicted"/>
<feature type="signal peptide" evidence="2">
    <location>
        <begin position="1"/>
        <end position="20"/>
    </location>
</feature>
<accession>A0A139N7R7</accession>
<feature type="chain" id="PRO_5038924515" description="Peptidase C39-like domain-containing protein" evidence="2">
    <location>
        <begin position="21"/>
        <end position="266"/>
    </location>
</feature>
<evidence type="ECO:0000259" key="3">
    <source>
        <dbReference type="Pfam" id="PF13529"/>
    </source>
</evidence>
<dbReference type="InterPro" id="IPR039564">
    <property type="entry name" value="Peptidase_C39-like"/>
</dbReference>
<organism evidence="4 5">
    <name type="scientific">Streptococcus gordonii</name>
    <dbReference type="NCBI Taxonomy" id="1302"/>
    <lineage>
        <taxon>Bacteria</taxon>
        <taxon>Bacillati</taxon>
        <taxon>Bacillota</taxon>
        <taxon>Bacilli</taxon>
        <taxon>Lactobacillales</taxon>
        <taxon>Streptococcaceae</taxon>
        <taxon>Streptococcus</taxon>
    </lineage>
</organism>
<sequence length="266" mass="29282">MKCIKLLSLILAILFFTACANQGKVAKPLDSSNSVSSKKSSSNSSTFYRSQETSSDSVSSSSSASKSQEGPQVKETEEGALQLRRRLEVSMQVQRAWNTCAPTTVSMMLACRGIDISQEQLAEEMGTDAHFGTHNANAIQVLNQHLFGYLAPTDGQAGYRLETVKSSSPNSIDMRLFKERLKKNIDTGYPLYYTFDNSKMYPGRSGEHNVIGVGYELNSDASDIIGVYYIDPSYTVQDPVYGGLKKVTPQELLTAMSTCQEPNYAW</sequence>
<evidence type="ECO:0000256" key="2">
    <source>
        <dbReference type="SAM" id="SignalP"/>
    </source>
</evidence>
<dbReference type="AlphaFoldDB" id="A0A139N7R7"/>
<feature type="region of interest" description="Disordered" evidence="1">
    <location>
        <begin position="26"/>
        <end position="78"/>
    </location>
</feature>
<dbReference type="PROSITE" id="PS51257">
    <property type="entry name" value="PROKAR_LIPOPROTEIN"/>
    <property type="match status" value="1"/>
</dbReference>
<dbReference type="Pfam" id="PF13529">
    <property type="entry name" value="Peptidase_C39_2"/>
    <property type="match status" value="1"/>
</dbReference>
<gene>
    <name evidence="4" type="ORF">SGODD07_00915</name>
</gene>
<dbReference type="PATRIC" id="fig|1302.21.peg.1026"/>
<dbReference type="Gene3D" id="3.90.70.10">
    <property type="entry name" value="Cysteine proteinases"/>
    <property type="match status" value="1"/>
</dbReference>
<dbReference type="Proteomes" id="UP000070096">
    <property type="component" value="Unassembled WGS sequence"/>
</dbReference>
<comment type="caution">
    <text evidence="4">The sequence shown here is derived from an EMBL/GenBank/DDBJ whole genome shotgun (WGS) entry which is preliminary data.</text>
</comment>
<evidence type="ECO:0000313" key="5">
    <source>
        <dbReference type="Proteomes" id="UP000070096"/>
    </source>
</evidence>
<evidence type="ECO:0000256" key="1">
    <source>
        <dbReference type="SAM" id="MobiDB-lite"/>
    </source>
</evidence>